<dbReference type="NCBIfam" id="TIGR01955">
    <property type="entry name" value="RfaH"/>
    <property type="match status" value="1"/>
</dbReference>
<dbReference type="GO" id="GO:0001073">
    <property type="term" value="F:transcription antitermination factor activity, DNA binding"/>
    <property type="evidence" value="ECO:0007669"/>
    <property type="project" value="UniProtKB-UniRule"/>
</dbReference>
<evidence type="ECO:0000256" key="4">
    <source>
        <dbReference type="HAMAP-Rule" id="MF_00951"/>
    </source>
</evidence>
<organism evidence="6 7">
    <name type="scientific">Azonexus hydrophilus</name>
    <dbReference type="NCBI Taxonomy" id="418702"/>
    <lineage>
        <taxon>Bacteria</taxon>
        <taxon>Pseudomonadati</taxon>
        <taxon>Pseudomonadota</taxon>
        <taxon>Betaproteobacteria</taxon>
        <taxon>Rhodocyclales</taxon>
        <taxon>Azonexaceae</taxon>
        <taxon>Azonexus</taxon>
    </lineage>
</organism>
<proteinExistence type="inferred from homology"/>
<dbReference type="CDD" id="cd09892">
    <property type="entry name" value="NGN_SP_RfaH"/>
    <property type="match status" value="1"/>
</dbReference>
<dbReference type="OrthoDB" id="9790639at2"/>
<keyword evidence="1 4" id="KW-0889">Transcription antitermination</keyword>
<comment type="similarity">
    <text evidence="4">Belongs to the RfaH family.</text>
</comment>
<dbReference type="STRING" id="418702.BJN45_04840"/>
<dbReference type="InterPro" id="IPR006645">
    <property type="entry name" value="NGN-like_dom"/>
</dbReference>
<dbReference type="SMART" id="SM00738">
    <property type="entry name" value="NGN"/>
    <property type="match status" value="1"/>
</dbReference>
<dbReference type="GO" id="GO:0003677">
    <property type="term" value="F:DNA binding"/>
    <property type="evidence" value="ECO:0007669"/>
    <property type="project" value="UniProtKB-UniRule"/>
</dbReference>
<evidence type="ECO:0000256" key="3">
    <source>
        <dbReference type="ARBA" id="ARBA00023163"/>
    </source>
</evidence>
<dbReference type="InterPro" id="IPR043425">
    <property type="entry name" value="NusG-like"/>
</dbReference>
<dbReference type="PANTHER" id="PTHR30265:SF7">
    <property type="entry name" value="TRANSCRIPTION ANTITERMINATION PROTEIN RFAH"/>
    <property type="match status" value="1"/>
</dbReference>
<keyword evidence="3 4" id="KW-0804">Transcription</keyword>
<evidence type="ECO:0000313" key="6">
    <source>
        <dbReference type="EMBL" id="OMG54557.1"/>
    </source>
</evidence>
<dbReference type="Pfam" id="PF02357">
    <property type="entry name" value="NusG"/>
    <property type="match status" value="1"/>
</dbReference>
<protein>
    <recommendedName>
        <fullName evidence="4">Transcription antitermination protein RfaH</fullName>
    </recommendedName>
</protein>
<dbReference type="SUPFAM" id="SSF50104">
    <property type="entry name" value="Translation proteins SH3-like domain"/>
    <property type="match status" value="1"/>
</dbReference>
<evidence type="ECO:0000313" key="7">
    <source>
        <dbReference type="Proteomes" id="UP000187526"/>
    </source>
</evidence>
<dbReference type="InterPro" id="IPR036735">
    <property type="entry name" value="NGN_dom_sf"/>
</dbReference>
<gene>
    <name evidence="4" type="primary">rfaH</name>
    <name evidence="6" type="ORF">BJN45_04840</name>
</gene>
<dbReference type="AlphaFoldDB" id="A0A1R1I7A6"/>
<dbReference type="GO" id="GO:0005829">
    <property type="term" value="C:cytosol"/>
    <property type="evidence" value="ECO:0007669"/>
    <property type="project" value="TreeGrafter"/>
</dbReference>
<comment type="caution">
    <text evidence="6">The sequence shown here is derived from an EMBL/GenBank/DDBJ whole genome shotgun (WGS) entry which is preliminary data.</text>
</comment>
<dbReference type="Gene3D" id="3.30.70.940">
    <property type="entry name" value="NusG, N-terminal domain"/>
    <property type="match status" value="1"/>
</dbReference>
<comment type="subunit">
    <text evidence="4">Interacts with both the nontemplate DNA and the RNA polymerase (RNAP).</text>
</comment>
<name>A0A1R1I7A6_9RHOO</name>
<comment type="function">
    <text evidence="4">Enhances distal genes transcription elongation in a specialized subset of operons that encode extracytoplasmic components.</text>
</comment>
<dbReference type="Proteomes" id="UP000187526">
    <property type="component" value="Unassembled WGS sequence"/>
</dbReference>
<dbReference type="InterPro" id="IPR010215">
    <property type="entry name" value="Transcription_antiterm_RfaH"/>
</dbReference>
<evidence type="ECO:0000256" key="1">
    <source>
        <dbReference type="ARBA" id="ARBA00022814"/>
    </source>
</evidence>
<dbReference type="HAMAP" id="MF_00951">
    <property type="entry name" value="RfaH"/>
    <property type="match status" value="1"/>
</dbReference>
<evidence type="ECO:0000259" key="5">
    <source>
        <dbReference type="SMART" id="SM00738"/>
    </source>
</evidence>
<feature type="domain" description="NusG-like N-terminal" evidence="5">
    <location>
        <begin position="1"/>
        <end position="101"/>
    </location>
</feature>
<dbReference type="GO" id="GO:0006354">
    <property type="term" value="P:DNA-templated transcription elongation"/>
    <property type="evidence" value="ECO:0007669"/>
    <property type="project" value="InterPro"/>
</dbReference>
<dbReference type="NCBIfam" id="NF006534">
    <property type="entry name" value="PRK09014.1"/>
    <property type="match status" value="1"/>
</dbReference>
<sequence length="165" mass="18992">MRWYLIHCKPRQEKLALLNLARQGYECYLPMLRQEKFRQETLRAEDEPLFPRYLFIRLGEGERAKSWSPIRSTKGVSRLVCFGVEYANVDDALIEQLRAREASIQAAPEPLFKPGERVRLVETPFSGIEGVYQMADGERRAMLLINILSKPVIVRVSPGSLRKAS</sequence>
<accession>A0A1R1I7A6</accession>
<dbReference type="InterPro" id="IPR008991">
    <property type="entry name" value="Translation_prot_SH3-like_sf"/>
</dbReference>
<keyword evidence="4" id="KW-0238">DNA-binding</keyword>
<dbReference type="EMBL" id="MTHD01000002">
    <property type="protein sequence ID" value="OMG54557.1"/>
    <property type="molecule type" value="Genomic_DNA"/>
</dbReference>
<keyword evidence="7" id="KW-1185">Reference proteome</keyword>
<dbReference type="PANTHER" id="PTHR30265">
    <property type="entry name" value="RHO-INTERACTING TRANSCRIPTION TERMINATION FACTOR NUSG"/>
    <property type="match status" value="1"/>
</dbReference>
<dbReference type="RefSeq" id="WP_076092707.1">
    <property type="nucleotide sequence ID" value="NZ_MTHD01000002.1"/>
</dbReference>
<keyword evidence="2 4" id="KW-0805">Transcription regulation</keyword>
<evidence type="ECO:0000256" key="2">
    <source>
        <dbReference type="ARBA" id="ARBA00023015"/>
    </source>
</evidence>
<reference evidence="6 7" key="1">
    <citation type="submission" date="2016-10" db="EMBL/GenBank/DDBJ databases">
        <title>Alkaliphiles isolated from bioreactors.</title>
        <authorList>
            <person name="Salah Z."/>
            <person name="Rout S.P."/>
            <person name="Humphreys P.N."/>
        </authorList>
    </citation>
    <scope>NUCLEOTIDE SEQUENCE [LARGE SCALE GENOMIC DNA]</scope>
    <source>
        <strain evidence="6 7">ZS02</strain>
    </source>
</reference>
<dbReference type="SUPFAM" id="SSF82679">
    <property type="entry name" value="N-utilization substance G protein NusG, N-terminal domain"/>
    <property type="match status" value="1"/>
</dbReference>